<protein>
    <submittedName>
        <fullName evidence="5">Helix-turn-helix domain-containing protein</fullName>
    </submittedName>
</protein>
<dbReference type="Proteomes" id="UP001280897">
    <property type="component" value="Unassembled WGS sequence"/>
</dbReference>
<dbReference type="EMBL" id="JAWJAV010000001">
    <property type="protein sequence ID" value="MDV2620481.1"/>
    <property type="molecule type" value="Genomic_DNA"/>
</dbReference>
<gene>
    <name evidence="5" type="ORF">R0G89_01860</name>
</gene>
<dbReference type="Pfam" id="PF08280">
    <property type="entry name" value="HTH_Mga"/>
    <property type="match status" value="1"/>
</dbReference>
<evidence type="ECO:0000313" key="5">
    <source>
        <dbReference type="EMBL" id="MDV2620481.1"/>
    </source>
</evidence>
<dbReference type="GeneID" id="57365976"/>
<name>A0AAW8YG06_PEDAC</name>
<dbReference type="InterPro" id="IPR007737">
    <property type="entry name" value="Mga_HTH"/>
</dbReference>
<organism evidence="5 6">
    <name type="scientific">Pediococcus acidilactici</name>
    <dbReference type="NCBI Taxonomy" id="1254"/>
    <lineage>
        <taxon>Bacteria</taxon>
        <taxon>Bacillati</taxon>
        <taxon>Bacillota</taxon>
        <taxon>Bacilli</taxon>
        <taxon>Lactobacillales</taxon>
        <taxon>Lactobacillaceae</taxon>
        <taxon>Pediococcus</taxon>
        <taxon>Pediococcus acidilactici group</taxon>
    </lineage>
</organism>
<feature type="domain" description="M protein trans-acting positive regulator (MGA) HTH" evidence="4">
    <location>
        <begin position="10"/>
        <end position="55"/>
    </location>
</feature>
<evidence type="ECO:0000313" key="6">
    <source>
        <dbReference type="Proteomes" id="UP001280897"/>
    </source>
</evidence>
<evidence type="ECO:0000256" key="2">
    <source>
        <dbReference type="ARBA" id="ARBA00023163"/>
    </source>
</evidence>
<evidence type="ECO:0000256" key="1">
    <source>
        <dbReference type="ARBA" id="ARBA00023015"/>
    </source>
</evidence>
<feature type="domain" description="Mga helix-turn-helix" evidence="3">
    <location>
        <begin position="81"/>
        <end position="162"/>
    </location>
</feature>
<reference evidence="5" key="1">
    <citation type="journal article" date="2023" name="PeerJ">
        <title>Selection and evaluation of lactic acid bacteria from chicken feces in Thailand as potential probiotics.</title>
        <authorList>
            <person name="Khurajog B."/>
            <person name="Disastra Y."/>
            <person name="Lawwyne L.D."/>
            <person name="Sirichokchatchawan W."/>
            <person name="Niyomtham W."/>
            <person name="Yindee J."/>
            <person name="Hampson D.J."/>
            <person name="Prapasarakul N."/>
        </authorList>
    </citation>
    <scope>NUCLEOTIDE SEQUENCE</scope>
    <source>
        <strain evidence="5">BF9</strain>
    </source>
</reference>
<dbReference type="AlphaFoldDB" id="A0AAW8YG06"/>
<dbReference type="RefSeq" id="WP_056984967.1">
    <property type="nucleotide sequence ID" value="NZ_CP050079.1"/>
</dbReference>
<sequence>MKTFLTASSLNKVILLDYLLESTTWRSSKALAKVIGVTEKSILNYLEEFQQLFKETGQKIQLFNDHNKNFQIVKEEDFPIYTLYLKFYQSSYNYKLIDFMYHHPHQRLTDYAESQFTSLSTVFRYAKLLKPYFKRYQLEFLPYRLELKGSETNVRSFYYYFYWNSTREIADDWPFSTELSAIETVITDFEKVYAVTLEPLQRKTFAYWLAITLERSKVVIATTDATKQRVIDSDPTFKLMQKWHKICNLPLSRDELYFLYQVIYDFGIIDGNPNYENSYALAHQQNQTDSYLAVMNLARVVKENFEFQLATDDLELMFNFIAFHERSAFFNGNSDVFFNRSYIMELKAERPREFQIMQELRKHLLKRAQPSVKALLTNWQQLFLNYYFILDYYDLFAKKVTPIKILVQDDLHHTHRLWLMNKVRTYFGHSFAFEFYDYQTPIAEVDLVISNYYIDTGNTPLILMKNLPTERNWRQLGAMLYQLTK</sequence>
<evidence type="ECO:0000259" key="3">
    <source>
        <dbReference type="Pfam" id="PF05043"/>
    </source>
</evidence>
<dbReference type="Pfam" id="PF05043">
    <property type="entry name" value="Mga"/>
    <property type="match status" value="1"/>
</dbReference>
<evidence type="ECO:0000259" key="4">
    <source>
        <dbReference type="Pfam" id="PF08280"/>
    </source>
</evidence>
<dbReference type="PANTHER" id="PTHR30185">
    <property type="entry name" value="CRYPTIC BETA-GLUCOSIDE BGL OPERON ANTITERMINATOR"/>
    <property type="match status" value="1"/>
</dbReference>
<dbReference type="InterPro" id="IPR050661">
    <property type="entry name" value="BglG_antiterminators"/>
</dbReference>
<keyword evidence="1" id="KW-0805">Transcription regulation</keyword>
<keyword evidence="2" id="KW-0804">Transcription</keyword>
<proteinExistence type="predicted"/>
<reference evidence="5" key="2">
    <citation type="submission" date="2023-10" db="EMBL/GenBank/DDBJ databases">
        <authorList>
            <person name="Khurajog B."/>
        </authorList>
    </citation>
    <scope>NUCLEOTIDE SEQUENCE</scope>
    <source>
        <strain evidence="5">BF9</strain>
    </source>
</reference>
<accession>A0AAW8YG06</accession>
<dbReference type="PANTHER" id="PTHR30185:SF18">
    <property type="entry name" value="TRANSCRIPTIONAL REGULATOR MTLR"/>
    <property type="match status" value="1"/>
</dbReference>
<dbReference type="InterPro" id="IPR013199">
    <property type="entry name" value="HTH_Mga_DNA-bd_dom"/>
</dbReference>
<comment type="caution">
    <text evidence="5">The sequence shown here is derived from an EMBL/GenBank/DDBJ whole genome shotgun (WGS) entry which is preliminary data.</text>
</comment>